<dbReference type="EMBL" id="JBHUGY010000039">
    <property type="protein sequence ID" value="MFD2056462.1"/>
    <property type="molecule type" value="Genomic_DNA"/>
</dbReference>
<reference evidence="3" key="1">
    <citation type="journal article" date="2019" name="Int. J. Syst. Evol. Microbiol.">
        <title>The Global Catalogue of Microorganisms (GCM) 10K type strain sequencing project: providing services to taxonomists for standard genome sequencing and annotation.</title>
        <authorList>
            <consortium name="The Broad Institute Genomics Platform"/>
            <consortium name="The Broad Institute Genome Sequencing Center for Infectious Disease"/>
            <person name="Wu L."/>
            <person name="Ma J."/>
        </authorList>
    </citation>
    <scope>NUCLEOTIDE SEQUENCE [LARGE SCALE GENOMIC DNA]</scope>
    <source>
        <strain evidence="3">CGMCC 1.16226</strain>
    </source>
</reference>
<feature type="compositionally biased region" description="Low complexity" evidence="1">
    <location>
        <begin position="53"/>
        <end position="65"/>
    </location>
</feature>
<evidence type="ECO:0000313" key="2">
    <source>
        <dbReference type="EMBL" id="MFD2056462.1"/>
    </source>
</evidence>
<accession>A0ABW4WLZ7</accession>
<gene>
    <name evidence="2" type="ORF">ACFSQT_26320</name>
</gene>
<name>A0ABW4WLZ7_9HYPH</name>
<keyword evidence="3" id="KW-1185">Reference proteome</keyword>
<feature type="region of interest" description="Disordered" evidence="1">
    <location>
        <begin position="52"/>
        <end position="72"/>
    </location>
</feature>
<evidence type="ECO:0000313" key="3">
    <source>
        <dbReference type="Proteomes" id="UP001597349"/>
    </source>
</evidence>
<evidence type="ECO:0000256" key="1">
    <source>
        <dbReference type="SAM" id="MobiDB-lite"/>
    </source>
</evidence>
<comment type="caution">
    <text evidence="2">The sequence shown here is derived from an EMBL/GenBank/DDBJ whole genome shotgun (WGS) entry which is preliminary data.</text>
</comment>
<organism evidence="2 3">
    <name type="scientific">Mesorhizobium calcicola</name>
    <dbReference type="NCBI Taxonomy" id="1300310"/>
    <lineage>
        <taxon>Bacteria</taxon>
        <taxon>Pseudomonadati</taxon>
        <taxon>Pseudomonadota</taxon>
        <taxon>Alphaproteobacteria</taxon>
        <taxon>Hyphomicrobiales</taxon>
        <taxon>Phyllobacteriaceae</taxon>
        <taxon>Mesorhizobium</taxon>
    </lineage>
</organism>
<protein>
    <submittedName>
        <fullName evidence="2">Drug:proton antiporter</fullName>
    </submittedName>
</protein>
<proteinExistence type="predicted"/>
<dbReference type="Proteomes" id="UP001597349">
    <property type="component" value="Unassembled WGS sequence"/>
</dbReference>
<feature type="non-terminal residue" evidence="2">
    <location>
        <position position="112"/>
    </location>
</feature>
<sequence length="112" mass="12595">MPHQLLMEKPLTDLSTSIHSRRRLQAPSYDPKYAWGWPDPDCDRDQVLGCRNAPAPAAPHGAAQPRLPPRDRDTVSKIEKIETALEPKFQEHFVYAMALPKQGRSVPKLSDG</sequence>